<gene>
    <name evidence="1" type="ORF">SDC9_31414</name>
</gene>
<evidence type="ECO:0008006" key="2">
    <source>
        <dbReference type="Google" id="ProtNLM"/>
    </source>
</evidence>
<comment type="caution">
    <text evidence="1">The sequence shown here is derived from an EMBL/GenBank/DDBJ whole genome shotgun (WGS) entry which is preliminary data.</text>
</comment>
<dbReference type="EMBL" id="VSSQ01000206">
    <property type="protein sequence ID" value="MPL85446.1"/>
    <property type="molecule type" value="Genomic_DNA"/>
</dbReference>
<protein>
    <recommendedName>
        <fullName evidence="2">NAD-specific glutamate dehydrogenase</fullName>
    </recommendedName>
</protein>
<accession>A0A644V285</accession>
<name>A0A644V285_9ZZZZ</name>
<sequence>MKSGTNGARRGQYGGIALRGETIAIDGRAGPVAGSGAGVPVPDRDSEVEVLDVQRVLLDELAARFDHVAHQLGEDVVGLGHVVDLHLQQGARRGVERGFPQLFRVHLAQPLVALQRQPLLALGQDRLQQRERAVDQLLAVLADQLRGRAIDLLQQRRVLRQPPRLARAQHGAVEGAVLLDAAHHAGKTQPVVLRRTAAPAALVFERDKIEPRRHRIRHALRIGIDPARHQRAGDRRLFENALRVMRREGLQDAADHPRLLDHALEIGADDLLTIAKPQPRALDALMDQELFEGGLVLQIDLGLAARDFVERRLRDVEIAVLDQLGHLPEEEGQQQGADMGAVDVGIRHDDDLVIAQLADVELVTADPGAKCGDQRADLLRAEHPVETRALDVQDLAAQRQHRLVLALAPLLGRAAGRIPLDQEEFGIGGVLRLAIGKLAGQRGDVHRRLAPGELAGLARRLAGKRRLDDLADDRARLAGMFLEPFAELLVHQVLDRRPDLGGDELVLGLAGEFRIGHLDRQHAGQPLAGVVAGEVDLLLLGDAAVLGVFRQRPGQRAAQAGKMGAAIALRDVVGEGQHGLMVAVVPPQRHFDADAAHLAHHVDRVGDQRALRTVEVFHEFLDAAVVMQLDMQRLGRALVLEQDAHARVQEGKLAQPRLQRLEAVVEVREGALGVVGLGRGHEAHLGALLARRIADLAHMLDAFALLEAGEIDLVVAPDLELEPVGQRVHHRNADAVQTARHLVGVAALVGVVEFAAGVQLGHDDLGRRDAFLVVHVDRDAAAVVAHRDRAVGMDLHRDVIGIARKCLVDAVVDDLIDHVMQARAVVGVADIHARPFAHGLQALENLDGLRAVVGLLRAVFGHARLS</sequence>
<reference evidence="1" key="1">
    <citation type="submission" date="2019-08" db="EMBL/GenBank/DDBJ databases">
        <authorList>
            <person name="Kucharzyk K."/>
            <person name="Murdoch R.W."/>
            <person name="Higgins S."/>
            <person name="Loffler F."/>
        </authorList>
    </citation>
    <scope>NUCLEOTIDE SEQUENCE</scope>
</reference>
<dbReference type="AlphaFoldDB" id="A0A644V285"/>
<proteinExistence type="predicted"/>
<organism evidence="1">
    <name type="scientific">bioreactor metagenome</name>
    <dbReference type="NCBI Taxonomy" id="1076179"/>
    <lineage>
        <taxon>unclassified sequences</taxon>
        <taxon>metagenomes</taxon>
        <taxon>ecological metagenomes</taxon>
    </lineage>
</organism>
<evidence type="ECO:0000313" key="1">
    <source>
        <dbReference type="EMBL" id="MPL85446.1"/>
    </source>
</evidence>